<dbReference type="STRING" id="497964.CfE428DRAFT_2243"/>
<comment type="caution">
    <text evidence="3">The sequence shown here is derived from an EMBL/GenBank/DDBJ whole genome shotgun (WGS) entry which is preliminary data.</text>
</comment>
<dbReference type="NCBIfam" id="TIGR01420">
    <property type="entry name" value="pilT_fam"/>
    <property type="match status" value="1"/>
</dbReference>
<evidence type="ECO:0000256" key="1">
    <source>
        <dbReference type="ARBA" id="ARBA00006611"/>
    </source>
</evidence>
<evidence type="ECO:0000313" key="3">
    <source>
        <dbReference type="EMBL" id="EDY20319.1"/>
    </source>
</evidence>
<dbReference type="SUPFAM" id="SSF52540">
    <property type="entry name" value="P-loop containing nucleoside triphosphate hydrolases"/>
    <property type="match status" value="1"/>
</dbReference>
<gene>
    <name evidence="3" type="ORF">CfE428DRAFT_2243</name>
</gene>
<dbReference type="AlphaFoldDB" id="B4D005"/>
<dbReference type="Gene3D" id="3.40.50.300">
    <property type="entry name" value="P-loop containing nucleotide triphosphate hydrolases"/>
    <property type="match status" value="1"/>
</dbReference>
<dbReference type="InterPro" id="IPR003593">
    <property type="entry name" value="AAA+_ATPase"/>
</dbReference>
<proteinExistence type="inferred from homology"/>
<protein>
    <submittedName>
        <fullName evidence="3">Twitching motility protein</fullName>
    </submittedName>
</protein>
<accession>B4D005</accession>
<feature type="domain" description="Bacterial type II secretion system protein E" evidence="2">
    <location>
        <begin position="217"/>
        <end position="231"/>
    </location>
</feature>
<evidence type="ECO:0000259" key="2">
    <source>
        <dbReference type="PROSITE" id="PS00662"/>
    </source>
</evidence>
<dbReference type="RefSeq" id="WP_006979568.1">
    <property type="nucleotide sequence ID" value="NZ_ABVL01000005.1"/>
</dbReference>
<comment type="similarity">
    <text evidence="1">Belongs to the GSP E family.</text>
</comment>
<dbReference type="EMBL" id="ABVL01000005">
    <property type="protein sequence ID" value="EDY20319.1"/>
    <property type="molecule type" value="Genomic_DNA"/>
</dbReference>
<keyword evidence="4" id="KW-1185">Reference proteome</keyword>
<dbReference type="Pfam" id="PF00437">
    <property type="entry name" value="T2SSE"/>
    <property type="match status" value="1"/>
</dbReference>
<dbReference type="FunCoup" id="B4D005">
    <property type="interactions" value="422"/>
</dbReference>
<organism evidence="3 4">
    <name type="scientific">Chthoniobacter flavus Ellin428</name>
    <dbReference type="NCBI Taxonomy" id="497964"/>
    <lineage>
        <taxon>Bacteria</taxon>
        <taxon>Pseudomonadati</taxon>
        <taxon>Verrucomicrobiota</taxon>
        <taxon>Spartobacteria</taxon>
        <taxon>Chthoniobacterales</taxon>
        <taxon>Chthoniobacteraceae</taxon>
        <taxon>Chthoniobacter</taxon>
    </lineage>
</organism>
<evidence type="ECO:0000313" key="4">
    <source>
        <dbReference type="Proteomes" id="UP000005824"/>
    </source>
</evidence>
<dbReference type="InterPro" id="IPR001482">
    <property type="entry name" value="T2SS/T4SS_dom"/>
</dbReference>
<dbReference type="eggNOG" id="COG2805">
    <property type="taxonomic scope" value="Bacteria"/>
</dbReference>
<dbReference type="PANTHER" id="PTHR30486">
    <property type="entry name" value="TWITCHING MOTILITY PROTEIN PILT"/>
    <property type="match status" value="1"/>
</dbReference>
<name>B4D005_9BACT</name>
<dbReference type="Proteomes" id="UP000005824">
    <property type="component" value="Unassembled WGS sequence"/>
</dbReference>
<dbReference type="InterPro" id="IPR050921">
    <property type="entry name" value="T4SS_GSP_E_ATPase"/>
</dbReference>
<dbReference type="GO" id="GO:0016887">
    <property type="term" value="F:ATP hydrolysis activity"/>
    <property type="evidence" value="ECO:0007669"/>
    <property type="project" value="InterPro"/>
</dbReference>
<dbReference type="SMART" id="SM00382">
    <property type="entry name" value="AAA"/>
    <property type="match status" value="1"/>
</dbReference>
<reference evidence="3 4" key="1">
    <citation type="journal article" date="2011" name="J. Bacteriol.">
        <title>Genome sequence of Chthoniobacter flavus Ellin428, an aerobic heterotrophic soil bacterium.</title>
        <authorList>
            <person name="Kant R."/>
            <person name="van Passel M.W."/>
            <person name="Palva A."/>
            <person name="Lucas S."/>
            <person name="Lapidus A."/>
            <person name="Glavina Del Rio T."/>
            <person name="Dalin E."/>
            <person name="Tice H."/>
            <person name="Bruce D."/>
            <person name="Goodwin L."/>
            <person name="Pitluck S."/>
            <person name="Larimer F.W."/>
            <person name="Land M.L."/>
            <person name="Hauser L."/>
            <person name="Sangwan P."/>
            <person name="de Vos W.M."/>
            <person name="Janssen P.H."/>
            <person name="Smidt H."/>
        </authorList>
    </citation>
    <scope>NUCLEOTIDE SEQUENCE [LARGE SCALE GENOMIC DNA]</scope>
    <source>
        <strain evidence="3 4">Ellin428</strain>
    </source>
</reference>
<dbReference type="InterPro" id="IPR006321">
    <property type="entry name" value="PilT/PilU"/>
</dbReference>
<dbReference type="InterPro" id="IPR027417">
    <property type="entry name" value="P-loop_NTPase"/>
</dbReference>
<dbReference type="Gene3D" id="3.30.450.90">
    <property type="match status" value="1"/>
</dbReference>
<dbReference type="PROSITE" id="PS00662">
    <property type="entry name" value="T2SP_E"/>
    <property type="match status" value="1"/>
</dbReference>
<sequence length="375" mass="41501">MADTTPTPNQPTVEVSQEAVHTLAHVDQYLQIAQESGASDIHLGVNAQPIWRRNGILEPVWLQADKLSAADTESLAMGFLDDHQKHLLAERGDVDFAYANPIGRFRASVVRQRIGIDLVFRVISTNLRTMDELGLPESLKLLTQYHNGLVLVTGSVGSGKSTTLASLIEEVNRNRHDHIITLEDPIEYIINSKNCHVTQREVHTHTRSFAAALRGSLREDPDVIMVGEMRDLETIQLAITASETGHLVMGTLHTGNAARTLDRVLDVFPVDQREQIRVMVSESLRGIISQQLVPRKDGRGRALAMEILVNTPAVGALIRDARTFMLPGVMQTGKKQGMKLMDDSLVELYDAGIISQEEAYARAEQKALMKQHFAA</sequence>
<dbReference type="InParanoid" id="B4D005"/>
<dbReference type="GO" id="GO:0005524">
    <property type="term" value="F:ATP binding"/>
    <property type="evidence" value="ECO:0007669"/>
    <property type="project" value="InterPro"/>
</dbReference>
<dbReference type="CDD" id="cd01131">
    <property type="entry name" value="PilT"/>
    <property type="match status" value="1"/>
</dbReference>